<dbReference type="CDD" id="cd00085">
    <property type="entry name" value="HNHc"/>
    <property type="match status" value="1"/>
</dbReference>
<dbReference type="Pfam" id="PF24706">
    <property type="entry name" value="DUF7669"/>
    <property type="match status" value="1"/>
</dbReference>
<dbReference type="InterPro" id="IPR015947">
    <property type="entry name" value="PUA-like_sf"/>
</dbReference>
<dbReference type="GO" id="GO:0008270">
    <property type="term" value="F:zinc ion binding"/>
    <property type="evidence" value="ECO:0007669"/>
    <property type="project" value="InterPro"/>
</dbReference>
<evidence type="ECO:0000313" key="4">
    <source>
        <dbReference type="Proteomes" id="UP000304900"/>
    </source>
</evidence>
<evidence type="ECO:0000313" key="3">
    <source>
        <dbReference type="EMBL" id="TKT94156.1"/>
    </source>
</evidence>
<feature type="domain" description="DUF7669" evidence="2">
    <location>
        <begin position="11"/>
        <end position="91"/>
    </location>
</feature>
<proteinExistence type="predicted"/>
<organism evidence="3 4">
    <name type="scientific">Dyadobacter frigoris</name>
    <dbReference type="NCBI Taxonomy" id="2576211"/>
    <lineage>
        <taxon>Bacteria</taxon>
        <taxon>Pseudomonadati</taxon>
        <taxon>Bacteroidota</taxon>
        <taxon>Cytophagia</taxon>
        <taxon>Cytophagales</taxon>
        <taxon>Spirosomataceae</taxon>
        <taxon>Dyadobacter</taxon>
    </lineage>
</organism>
<evidence type="ECO:0000259" key="1">
    <source>
        <dbReference type="Pfam" id="PF01844"/>
    </source>
</evidence>
<keyword evidence="4" id="KW-1185">Reference proteome</keyword>
<dbReference type="AlphaFoldDB" id="A0A4U6DBD0"/>
<name>A0A4U6DBD0_9BACT</name>
<dbReference type="InterPro" id="IPR056086">
    <property type="entry name" value="DUF7669"/>
</dbReference>
<evidence type="ECO:0000259" key="2">
    <source>
        <dbReference type="Pfam" id="PF24706"/>
    </source>
</evidence>
<comment type="caution">
    <text evidence="3">The sequence shown here is derived from an EMBL/GenBank/DDBJ whole genome shotgun (WGS) entry which is preliminary data.</text>
</comment>
<dbReference type="GO" id="GO:0004519">
    <property type="term" value="F:endonuclease activity"/>
    <property type="evidence" value="ECO:0007669"/>
    <property type="project" value="InterPro"/>
</dbReference>
<dbReference type="OrthoDB" id="9779761at2"/>
<reference evidence="3 4" key="1">
    <citation type="submission" date="2019-05" db="EMBL/GenBank/DDBJ databases">
        <title>Dyadobacter AR-3-8 sp. nov., isolated from arctic soil.</title>
        <authorList>
            <person name="Chaudhary D.K."/>
        </authorList>
    </citation>
    <scope>NUCLEOTIDE SEQUENCE [LARGE SCALE GENOMIC DNA]</scope>
    <source>
        <strain evidence="3 4">AR-3-8</strain>
    </source>
</reference>
<dbReference type="SUPFAM" id="SSF88697">
    <property type="entry name" value="PUA domain-like"/>
    <property type="match status" value="1"/>
</dbReference>
<sequence length="387" mass="44312">MRSDMSTNIPPVWEMVKDAVFHLESPTSYVNITKFIHSKWGKGVNKKTITSQIIGLTVNHHSRIHYPQAQTLRLTSSNTDLDLLYSVGKGHVVKYDVNVHGIWEIFEKSPSVFGVRLYTENDSAFLFTWNPKKWNWNIEKATEELQDSGRYKTRWICSSHRSAKPGDRVFIILVGSKTNGIFGSGFIASVPEKSFTLENKEAYFVQIDFEILFNPLTTNALPTSLLENKFEEQLWSPQSSGISIKQKYINQLEQVWLEYLISHGNIFNPYYLPIDEDEIFREGSSLLVVSTRYERNRDARGRCIEFYGYSCAVCDLNFSDTYGEIGKDFIHVHHLTTLADNGGKSYNVNPINDLRPVCPNCHAMLHTSNPPLTIDVLKEILCQNKIN</sequence>
<feature type="domain" description="HNH" evidence="1">
    <location>
        <begin position="311"/>
        <end position="367"/>
    </location>
</feature>
<dbReference type="EMBL" id="SZVO01000001">
    <property type="protein sequence ID" value="TKT94156.1"/>
    <property type="molecule type" value="Genomic_DNA"/>
</dbReference>
<dbReference type="InterPro" id="IPR003615">
    <property type="entry name" value="HNH_nuc"/>
</dbReference>
<dbReference type="Proteomes" id="UP000304900">
    <property type="component" value="Unassembled WGS sequence"/>
</dbReference>
<protein>
    <submittedName>
        <fullName evidence="3">Uncharacterized protein</fullName>
    </submittedName>
</protein>
<dbReference type="GO" id="GO:0003676">
    <property type="term" value="F:nucleic acid binding"/>
    <property type="evidence" value="ECO:0007669"/>
    <property type="project" value="InterPro"/>
</dbReference>
<gene>
    <name evidence="3" type="ORF">FDK13_02790</name>
</gene>
<dbReference type="Pfam" id="PF01844">
    <property type="entry name" value="HNH"/>
    <property type="match status" value="1"/>
</dbReference>
<accession>A0A4U6DBD0</accession>
<dbReference type="InterPro" id="IPR002711">
    <property type="entry name" value="HNH"/>
</dbReference>